<dbReference type="RefSeq" id="XP_025359646.1">
    <property type="nucleotide sequence ID" value="XM_025509947.1"/>
</dbReference>
<dbReference type="GeneID" id="37031770"/>
<gene>
    <name evidence="2" type="ORF">BDZ90DRAFT_92392</name>
</gene>
<feature type="compositionally biased region" description="Polar residues" evidence="1">
    <location>
        <begin position="1"/>
        <end position="10"/>
    </location>
</feature>
<protein>
    <submittedName>
        <fullName evidence="2">Uncharacterized protein</fullName>
    </submittedName>
</protein>
<reference evidence="2 3" key="1">
    <citation type="journal article" date="2018" name="Mol. Biol. Evol.">
        <title>Broad Genomic Sampling Reveals a Smut Pathogenic Ancestry of the Fungal Clade Ustilaginomycotina.</title>
        <authorList>
            <person name="Kijpornyongpan T."/>
            <person name="Mondo S.J."/>
            <person name="Barry K."/>
            <person name="Sandor L."/>
            <person name="Lee J."/>
            <person name="Lipzen A."/>
            <person name="Pangilinan J."/>
            <person name="LaButti K."/>
            <person name="Hainaut M."/>
            <person name="Henrissat B."/>
            <person name="Grigoriev I.V."/>
            <person name="Spatafora J.W."/>
            <person name="Aime M.C."/>
        </authorList>
    </citation>
    <scope>NUCLEOTIDE SEQUENCE [LARGE SCALE GENOMIC DNA]</scope>
    <source>
        <strain evidence="2 3">MCA 5214</strain>
    </source>
</reference>
<feature type="region of interest" description="Disordered" evidence="1">
    <location>
        <begin position="111"/>
        <end position="180"/>
    </location>
</feature>
<keyword evidence="3" id="KW-1185">Reference proteome</keyword>
<feature type="compositionally biased region" description="Basic and acidic residues" evidence="1">
    <location>
        <begin position="152"/>
        <end position="166"/>
    </location>
</feature>
<feature type="compositionally biased region" description="Basic and acidic residues" evidence="1">
    <location>
        <begin position="111"/>
        <end position="122"/>
    </location>
</feature>
<accession>A0A316UJC9</accession>
<evidence type="ECO:0000256" key="1">
    <source>
        <dbReference type="SAM" id="MobiDB-lite"/>
    </source>
</evidence>
<feature type="region of interest" description="Disordered" evidence="1">
    <location>
        <begin position="1"/>
        <end position="24"/>
    </location>
</feature>
<sequence length="180" mass="20056">MKANQANFKQSKLRHHASRGNPCKAEHSARMTSTCAAFQSLNSSRKLSARAGLAHRSPLSFSTINTNNTMTGLPLFDAADLPFPSAQWPTSNWQGDDGELEYWLLKREVNRRKEPSPAEDQRSPSPSPRVAPSRAITRQRSPSGSPPANCLTERELRRMDEQDAKIRARRSINDGGDEDD</sequence>
<dbReference type="EMBL" id="KZ819678">
    <property type="protein sequence ID" value="PWN25034.1"/>
    <property type="molecule type" value="Genomic_DNA"/>
</dbReference>
<dbReference type="Proteomes" id="UP000245884">
    <property type="component" value="Unassembled WGS sequence"/>
</dbReference>
<organism evidence="2 3">
    <name type="scientific">Jaminaea rosea</name>
    <dbReference type="NCBI Taxonomy" id="1569628"/>
    <lineage>
        <taxon>Eukaryota</taxon>
        <taxon>Fungi</taxon>
        <taxon>Dikarya</taxon>
        <taxon>Basidiomycota</taxon>
        <taxon>Ustilaginomycotina</taxon>
        <taxon>Exobasidiomycetes</taxon>
        <taxon>Microstromatales</taxon>
        <taxon>Microstromatales incertae sedis</taxon>
        <taxon>Jaminaea</taxon>
    </lineage>
</organism>
<proteinExistence type="predicted"/>
<evidence type="ECO:0000313" key="2">
    <source>
        <dbReference type="EMBL" id="PWN25034.1"/>
    </source>
</evidence>
<dbReference type="AlphaFoldDB" id="A0A316UJC9"/>
<name>A0A316UJC9_9BASI</name>
<evidence type="ECO:0000313" key="3">
    <source>
        <dbReference type="Proteomes" id="UP000245884"/>
    </source>
</evidence>